<reference evidence="1 2" key="1">
    <citation type="submission" date="2023-10" db="EMBL/GenBank/DDBJ databases">
        <title>Two novel species belonging to the OM43/NOR5 clade.</title>
        <authorList>
            <person name="Park M."/>
        </authorList>
    </citation>
    <scope>NUCLEOTIDE SEQUENCE [LARGE SCALE GENOMIC DNA]</scope>
    <source>
        <strain evidence="1 2">IMCC43200</strain>
    </source>
</reference>
<keyword evidence="2" id="KW-1185">Reference proteome</keyword>
<evidence type="ECO:0000313" key="2">
    <source>
        <dbReference type="Proteomes" id="UP001626537"/>
    </source>
</evidence>
<proteinExistence type="predicted"/>
<dbReference type="SUPFAM" id="SSF101898">
    <property type="entry name" value="NHL repeat"/>
    <property type="match status" value="1"/>
</dbReference>
<accession>A0ABZ0I2L6</accession>
<name>A0ABZ0I2L6_9GAMM</name>
<dbReference type="Proteomes" id="UP001626537">
    <property type="component" value="Chromosome"/>
</dbReference>
<gene>
    <name evidence="1" type="ORF">R0135_14725</name>
</gene>
<dbReference type="RefSeq" id="WP_407347683.1">
    <property type="nucleotide sequence ID" value="NZ_CP136864.1"/>
</dbReference>
<evidence type="ECO:0000313" key="1">
    <source>
        <dbReference type="EMBL" id="WOJ93023.1"/>
    </source>
</evidence>
<protein>
    <recommendedName>
        <fullName evidence="3">Major royal jelly protein</fullName>
    </recommendedName>
</protein>
<organism evidence="1 2">
    <name type="scientific">Congregibacter variabilis</name>
    <dbReference type="NCBI Taxonomy" id="3081200"/>
    <lineage>
        <taxon>Bacteria</taxon>
        <taxon>Pseudomonadati</taxon>
        <taxon>Pseudomonadota</taxon>
        <taxon>Gammaproteobacteria</taxon>
        <taxon>Cellvibrionales</taxon>
        <taxon>Halieaceae</taxon>
        <taxon>Congregibacter</taxon>
    </lineage>
</organism>
<dbReference type="EMBL" id="CP136864">
    <property type="protein sequence ID" value="WOJ93023.1"/>
    <property type="molecule type" value="Genomic_DNA"/>
</dbReference>
<sequence>MKNVLIVSLLVMLVGVGIWVVHDGRLPFNGGQSASIRDGTPQQEPLATEYTGVAAELLAVLDYDLLPEASGLGVSGLDPQRLWLINDSGSRSELVALDLARQSFTRINILDTPNKDWEDLEVFRYEGVPWMVVADVGDNKSRRAKVTLYFLPEPVADERRVRVHTTMTLSYPDGPRDVESIAVDPLTNTLYLLSKRDHFPRLYAIALPELGEQRSFIVEPTLLGEIRSIPGPTKDELERFPKYGKNRAQPTGMSHLPDGSGVALLTYGGSYVAPLGPDRNWLRALNDSLCPVPRPELKQAESIAGDLEGRIYITSEGKESPLLRLKPARGCFLNENPG</sequence>
<evidence type="ECO:0008006" key="3">
    <source>
        <dbReference type="Google" id="ProtNLM"/>
    </source>
</evidence>